<dbReference type="NCBIfam" id="TIGR02607">
    <property type="entry name" value="antidote_HigA"/>
    <property type="match status" value="1"/>
</dbReference>
<dbReference type="Proteomes" id="UP000295294">
    <property type="component" value="Chromosome 1"/>
</dbReference>
<dbReference type="PANTHER" id="PTHR36924:SF1">
    <property type="entry name" value="ANTITOXIN HIGA-1"/>
    <property type="match status" value="1"/>
</dbReference>
<dbReference type="RefSeq" id="WP_133094486.1">
    <property type="nucleotide sequence ID" value="NZ_CP038634.1"/>
</dbReference>
<evidence type="ECO:0000313" key="4">
    <source>
        <dbReference type="Proteomes" id="UP000295294"/>
    </source>
</evidence>
<dbReference type="InterPro" id="IPR013430">
    <property type="entry name" value="Toxin_antidote_HigA"/>
</dbReference>
<feature type="domain" description="HTH cro/C1-type" evidence="2">
    <location>
        <begin position="25"/>
        <end position="72"/>
    </location>
</feature>
<dbReference type="Gene3D" id="1.10.260.40">
    <property type="entry name" value="lambda repressor-like DNA-binding domains"/>
    <property type="match status" value="1"/>
</dbReference>
<protein>
    <submittedName>
        <fullName evidence="3">Addiction module antidote protein, HigA family</fullName>
    </submittedName>
</protein>
<dbReference type="Pfam" id="PF01381">
    <property type="entry name" value="HTH_3"/>
    <property type="match status" value="1"/>
</dbReference>
<evidence type="ECO:0000259" key="2">
    <source>
        <dbReference type="PROSITE" id="PS50943"/>
    </source>
</evidence>
<accession>A0A4P7LC94</accession>
<dbReference type="EMBL" id="CP038634">
    <property type="protein sequence ID" value="QBY50017.1"/>
    <property type="molecule type" value="Genomic_DNA"/>
</dbReference>
<dbReference type="STRING" id="1349762.GCA_001592245_04304"/>
<sequence length="109" mass="12302">MARFENRMRPIHPGEILREEYLVPLGMSANALALALRVTPARINEIVREQRGVTPDTALRLARYFGGDARSWMNMQVTYDLKVAQRDLGERIAAEVVPREGAGQEIPEN</sequence>
<organism evidence="3 4">
    <name type="scientific">Cupriavidus oxalaticus</name>
    <dbReference type="NCBI Taxonomy" id="96344"/>
    <lineage>
        <taxon>Bacteria</taxon>
        <taxon>Pseudomonadati</taxon>
        <taxon>Pseudomonadota</taxon>
        <taxon>Betaproteobacteria</taxon>
        <taxon>Burkholderiales</taxon>
        <taxon>Burkholderiaceae</taxon>
        <taxon>Cupriavidus</taxon>
    </lineage>
</organism>
<gene>
    <name evidence="3" type="primary">higA</name>
    <name evidence="3" type="ORF">E0W60_01990</name>
</gene>
<dbReference type="KEGG" id="cox:E0W60_01990"/>
<dbReference type="InterPro" id="IPR001387">
    <property type="entry name" value="Cro/C1-type_HTH"/>
</dbReference>
<name>A0A4P7LC94_9BURK</name>
<evidence type="ECO:0000256" key="1">
    <source>
        <dbReference type="ARBA" id="ARBA00023125"/>
    </source>
</evidence>
<dbReference type="GO" id="GO:0003677">
    <property type="term" value="F:DNA binding"/>
    <property type="evidence" value="ECO:0007669"/>
    <property type="project" value="UniProtKB-KW"/>
</dbReference>
<keyword evidence="1" id="KW-0238">DNA-binding</keyword>
<dbReference type="PROSITE" id="PS50943">
    <property type="entry name" value="HTH_CROC1"/>
    <property type="match status" value="1"/>
</dbReference>
<dbReference type="OrthoDB" id="5297543at2"/>
<dbReference type="PANTHER" id="PTHR36924">
    <property type="entry name" value="ANTITOXIN HIGA-1"/>
    <property type="match status" value="1"/>
</dbReference>
<proteinExistence type="predicted"/>
<dbReference type="SMART" id="SM00530">
    <property type="entry name" value="HTH_XRE"/>
    <property type="match status" value="1"/>
</dbReference>
<dbReference type="SUPFAM" id="SSF47413">
    <property type="entry name" value="lambda repressor-like DNA-binding domains"/>
    <property type="match status" value="1"/>
</dbReference>
<dbReference type="InterPro" id="IPR010982">
    <property type="entry name" value="Lambda_DNA-bd_dom_sf"/>
</dbReference>
<reference evidence="3 4" key="1">
    <citation type="submission" date="2019-03" db="EMBL/GenBank/DDBJ databases">
        <title>Efficiently degradation of phenoxyalkanoic acid herbicides by Cupriavidus oxalaticus strain X32.</title>
        <authorList>
            <person name="Sheng X."/>
        </authorList>
    </citation>
    <scope>NUCLEOTIDE SEQUENCE [LARGE SCALE GENOMIC DNA]</scope>
    <source>
        <strain evidence="3 4">X32</strain>
    </source>
</reference>
<evidence type="ECO:0000313" key="3">
    <source>
        <dbReference type="EMBL" id="QBY50017.1"/>
    </source>
</evidence>
<dbReference type="CDD" id="cd00093">
    <property type="entry name" value="HTH_XRE"/>
    <property type="match status" value="1"/>
</dbReference>
<dbReference type="AlphaFoldDB" id="A0A4P7LC94"/>